<proteinExistence type="predicted"/>
<organism evidence="1 2">
    <name type="scientific">Candidatus Raymondbacteria bacterium RIFOXYD12_FULL_49_13</name>
    <dbReference type="NCBI Taxonomy" id="1817890"/>
    <lineage>
        <taxon>Bacteria</taxon>
        <taxon>Raymondiibacteriota</taxon>
    </lineage>
</organism>
<protein>
    <recommendedName>
        <fullName evidence="3">Nucleotidyltransferase</fullName>
    </recommendedName>
</protein>
<evidence type="ECO:0000313" key="2">
    <source>
        <dbReference type="Proteomes" id="UP000179243"/>
    </source>
</evidence>
<dbReference type="EMBL" id="MFYX01000118">
    <property type="protein sequence ID" value="OGK01829.1"/>
    <property type="molecule type" value="Genomic_DNA"/>
</dbReference>
<accession>A0A1F7F5B1</accession>
<sequence length="308" mass="35289">MALENSGYFQQVQLLVRLLPYISEEKEFALKGGTAINLFVRNMPRLSVDIDLVYLPLKTRVETLSNISQALLRIEQRICRDIPSARVDSLPLRDSLQHCVKKVVYAQNAQVKIEVSPVIRGTVHPCRILEMSAAAKEQFGFVSMQVVSFADLYAGKICAALHRQNPRDLFDIDLLLKNEGIDEKTWGAFLVYLISDDRPIAELLAPKQLPLRPTAIMEFQKMTAYPVSAHMLEQARQNLVLEMHGHITDEQKQFLISFKKGDPQWEFLKVPGVKDMPAVRWKLENLSRMPKDKHQIALRKLMELLYPQ</sequence>
<comment type="caution">
    <text evidence="1">The sequence shown here is derived from an EMBL/GenBank/DDBJ whole genome shotgun (WGS) entry which is preliminary data.</text>
</comment>
<dbReference type="Pfam" id="PF08843">
    <property type="entry name" value="AbiEii"/>
    <property type="match status" value="1"/>
</dbReference>
<dbReference type="Gene3D" id="3.10.450.620">
    <property type="entry name" value="JHP933, nucleotidyltransferase-like core domain"/>
    <property type="match status" value="1"/>
</dbReference>
<evidence type="ECO:0008006" key="3">
    <source>
        <dbReference type="Google" id="ProtNLM"/>
    </source>
</evidence>
<dbReference type="InterPro" id="IPR014942">
    <property type="entry name" value="AbiEii"/>
</dbReference>
<reference evidence="1 2" key="1">
    <citation type="journal article" date="2016" name="Nat. Commun.">
        <title>Thousands of microbial genomes shed light on interconnected biogeochemical processes in an aquifer system.</title>
        <authorList>
            <person name="Anantharaman K."/>
            <person name="Brown C.T."/>
            <person name="Hug L.A."/>
            <person name="Sharon I."/>
            <person name="Castelle C.J."/>
            <person name="Probst A.J."/>
            <person name="Thomas B.C."/>
            <person name="Singh A."/>
            <person name="Wilkins M.J."/>
            <person name="Karaoz U."/>
            <person name="Brodie E.L."/>
            <person name="Williams K.H."/>
            <person name="Hubbard S.S."/>
            <person name="Banfield J.F."/>
        </authorList>
    </citation>
    <scope>NUCLEOTIDE SEQUENCE [LARGE SCALE GENOMIC DNA]</scope>
</reference>
<dbReference type="Proteomes" id="UP000179243">
    <property type="component" value="Unassembled WGS sequence"/>
</dbReference>
<gene>
    <name evidence="1" type="ORF">A2519_03130</name>
</gene>
<evidence type="ECO:0000313" key="1">
    <source>
        <dbReference type="EMBL" id="OGK01829.1"/>
    </source>
</evidence>
<dbReference type="AlphaFoldDB" id="A0A1F7F5B1"/>
<name>A0A1F7F5B1_UNCRA</name>